<keyword evidence="3" id="KW-0479">Metal-binding</keyword>
<dbReference type="GO" id="GO:0006508">
    <property type="term" value="P:proteolysis"/>
    <property type="evidence" value="ECO:0007669"/>
    <property type="project" value="UniProtKB-KW"/>
</dbReference>
<dbReference type="Proteomes" id="UP000838412">
    <property type="component" value="Chromosome 3"/>
</dbReference>
<proteinExistence type="predicted"/>
<reference evidence="7" key="1">
    <citation type="submission" date="2022-01" db="EMBL/GenBank/DDBJ databases">
        <authorList>
            <person name="Braso-Vives M."/>
        </authorList>
    </citation>
    <scope>NUCLEOTIDE SEQUENCE</scope>
</reference>
<keyword evidence="4" id="KW-0378">Hydrolase</keyword>
<keyword evidence="8" id="KW-1185">Reference proteome</keyword>
<dbReference type="Pfam" id="PF07998">
    <property type="entry name" value="Peptidase_M54"/>
    <property type="match status" value="1"/>
</dbReference>
<evidence type="ECO:0000256" key="1">
    <source>
        <dbReference type="ARBA" id="ARBA00001947"/>
    </source>
</evidence>
<keyword evidence="5" id="KW-0862">Zinc</keyword>
<dbReference type="EMBL" id="OV696688">
    <property type="protein sequence ID" value="CAH1258929.1"/>
    <property type="molecule type" value="Genomic_DNA"/>
</dbReference>
<dbReference type="AlphaFoldDB" id="A0A8J9ZNU1"/>
<accession>A0A8J9ZNU1</accession>
<name>A0A8J9ZNU1_BRALA</name>
<evidence type="ECO:0000256" key="3">
    <source>
        <dbReference type="ARBA" id="ARBA00022723"/>
    </source>
</evidence>
<protein>
    <submittedName>
        <fullName evidence="7">AMZ2 protein</fullName>
    </submittedName>
</protein>
<dbReference type="CDD" id="cd11375">
    <property type="entry name" value="Peptidase_M54"/>
    <property type="match status" value="1"/>
</dbReference>
<dbReference type="PANTHER" id="PTHR15910">
    <property type="entry name" value="ARCHAEMETZINCIN"/>
    <property type="match status" value="1"/>
</dbReference>
<evidence type="ECO:0000256" key="4">
    <source>
        <dbReference type="ARBA" id="ARBA00022801"/>
    </source>
</evidence>
<dbReference type="Gene3D" id="3.40.390.10">
    <property type="entry name" value="Collagenase (Catalytic Domain)"/>
    <property type="match status" value="1"/>
</dbReference>
<evidence type="ECO:0000313" key="8">
    <source>
        <dbReference type="Proteomes" id="UP000838412"/>
    </source>
</evidence>
<evidence type="ECO:0000256" key="2">
    <source>
        <dbReference type="ARBA" id="ARBA00022670"/>
    </source>
</evidence>
<keyword evidence="2" id="KW-0645">Protease</keyword>
<evidence type="ECO:0000256" key="6">
    <source>
        <dbReference type="ARBA" id="ARBA00023049"/>
    </source>
</evidence>
<keyword evidence="6" id="KW-0482">Metalloprotease</keyword>
<comment type="cofactor">
    <cofactor evidence="1">
        <name>Zn(2+)</name>
        <dbReference type="ChEBI" id="CHEBI:29105"/>
    </cofactor>
</comment>
<evidence type="ECO:0000313" key="7">
    <source>
        <dbReference type="EMBL" id="CAH1258929.1"/>
    </source>
</evidence>
<evidence type="ECO:0000256" key="5">
    <source>
        <dbReference type="ARBA" id="ARBA00022833"/>
    </source>
</evidence>
<gene>
    <name evidence="7" type="primary">AMZ2</name>
    <name evidence="7" type="ORF">BLAG_LOCUS16343</name>
</gene>
<dbReference type="OrthoDB" id="2365600at2759"/>
<dbReference type="GO" id="GO:0008237">
    <property type="term" value="F:metallopeptidase activity"/>
    <property type="evidence" value="ECO:0007669"/>
    <property type="project" value="UniProtKB-KW"/>
</dbReference>
<dbReference type="PANTHER" id="PTHR15910:SF1">
    <property type="entry name" value="ARCHAEMETZINCIN-2"/>
    <property type="match status" value="1"/>
</dbReference>
<dbReference type="InterPro" id="IPR012962">
    <property type="entry name" value="Pept_M54_archaemetzincn"/>
</dbReference>
<dbReference type="InterPro" id="IPR024079">
    <property type="entry name" value="MetalloPept_cat_dom_sf"/>
</dbReference>
<sequence length="333" mass="38336">MQDKSSNYVIGSLKKFDDVTQKFYQLSGGCLQSTPPSLDRCKLFTPILPLAHPIHRQTYSQWKYSMFVNTMFRRKRGRTLYLLPIGPFPDSVTATEVAGLSLWEFLRDFASAFFHGLDVRVLLPEVPLENINCTKRVHENTNQTQVLVGDLFPFLQKMCPPDGHSVVGISWTDLYPSEDLNFVLGEASFVQHSAAISFGRFEPKLYKDGQRVRECGSEGEDEKAVMLLKLVKSLCHESCHLMGLAHCVFFQCLMNESSSMEQAFQQPMFLCPVCLRKLQKICRFDIRERYLVLREMLLKCREAVESQYFADSAEWLDRCLSFLDNADEEEFRS</sequence>
<organism evidence="7 8">
    <name type="scientific">Branchiostoma lanceolatum</name>
    <name type="common">Common lancelet</name>
    <name type="synonym">Amphioxus lanceolatum</name>
    <dbReference type="NCBI Taxonomy" id="7740"/>
    <lineage>
        <taxon>Eukaryota</taxon>
        <taxon>Metazoa</taxon>
        <taxon>Chordata</taxon>
        <taxon>Cephalochordata</taxon>
        <taxon>Leptocardii</taxon>
        <taxon>Amphioxiformes</taxon>
        <taxon>Branchiostomatidae</taxon>
        <taxon>Branchiostoma</taxon>
    </lineage>
</organism>
<dbReference type="GO" id="GO:0046872">
    <property type="term" value="F:metal ion binding"/>
    <property type="evidence" value="ECO:0007669"/>
    <property type="project" value="UniProtKB-KW"/>
</dbReference>